<dbReference type="RefSeq" id="XP_018110347.1">
    <property type="nucleotide sequence ID" value="XM_018254858.2"/>
</dbReference>
<feature type="domain" description="Cadherin" evidence="18">
    <location>
        <begin position="2173"/>
        <end position="2273"/>
    </location>
</feature>
<dbReference type="PANTHER" id="PTHR24026">
    <property type="entry name" value="FAT ATYPICAL CADHERIN-RELATED"/>
    <property type="match status" value="1"/>
</dbReference>
<dbReference type="FunFam" id="2.60.40.60:FF:000041">
    <property type="entry name" value="FAT atypical cadherin 1"/>
    <property type="match status" value="1"/>
</dbReference>
<feature type="domain" description="Cadherin" evidence="18">
    <location>
        <begin position="3113"/>
        <end position="3220"/>
    </location>
</feature>
<feature type="domain" description="Cadherin" evidence="18">
    <location>
        <begin position="155"/>
        <end position="262"/>
    </location>
</feature>
<evidence type="ECO:0000256" key="1">
    <source>
        <dbReference type="ARBA" id="ARBA00004162"/>
    </source>
</evidence>
<feature type="domain" description="Cadherin" evidence="18">
    <location>
        <begin position="2588"/>
        <end position="2797"/>
    </location>
</feature>
<feature type="domain" description="Cadherin" evidence="18">
    <location>
        <begin position="3321"/>
        <end position="3425"/>
    </location>
</feature>
<dbReference type="FunFam" id="2.60.40.60:FF:000089">
    <property type="entry name" value="FAT atypical cadherin 1"/>
    <property type="match status" value="1"/>
</dbReference>
<evidence type="ECO:0000256" key="5">
    <source>
        <dbReference type="ARBA" id="ARBA00022729"/>
    </source>
</evidence>
<dbReference type="SUPFAM" id="SSF57196">
    <property type="entry name" value="EGF/Laminin"/>
    <property type="match status" value="1"/>
</dbReference>
<dbReference type="Pfam" id="PF02210">
    <property type="entry name" value="Laminin_G_2"/>
    <property type="match status" value="1"/>
</dbReference>
<dbReference type="FunFam" id="2.60.40.60:FF:000015">
    <property type="entry name" value="FAT atypical cadherin 1"/>
    <property type="match status" value="2"/>
</dbReference>
<dbReference type="FunFam" id="2.60.40.60:FF:000053">
    <property type="entry name" value="FAT atypical cadherin 3"/>
    <property type="match status" value="1"/>
</dbReference>
<dbReference type="PROSITE" id="PS00232">
    <property type="entry name" value="CADHERIN_1"/>
    <property type="match status" value="14"/>
</dbReference>
<evidence type="ECO:0000259" key="17">
    <source>
        <dbReference type="PROSITE" id="PS50026"/>
    </source>
</evidence>
<feature type="domain" description="Cadherin" evidence="18">
    <location>
        <begin position="3216"/>
        <end position="3320"/>
    </location>
</feature>
<evidence type="ECO:0000259" key="18">
    <source>
        <dbReference type="PROSITE" id="PS50268"/>
    </source>
</evidence>
<feature type="disulfide bond" evidence="15">
    <location>
        <begin position="3906"/>
        <end position="3933"/>
    </location>
</feature>
<evidence type="ECO:0000256" key="4">
    <source>
        <dbReference type="ARBA" id="ARBA00022692"/>
    </source>
</evidence>
<dbReference type="CDD" id="cd00054">
    <property type="entry name" value="EGF_CA"/>
    <property type="match status" value="1"/>
</dbReference>
<feature type="domain" description="Cadherin" evidence="18">
    <location>
        <begin position="2798"/>
        <end position="2905"/>
    </location>
</feature>
<evidence type="ECO:0000256" key="6">
    <source>
        <dbReference type="ARBA" id="ARBA00022737"/>
    </source>
</evidence>
<evidence type="ECO:0000259" key="16">
    <source>
        <dbReference type="PROSITE" id="PS50025"/>
    </source>
</evidence>
<dbReference type="FunFam" id="2.60.40.60:FF:000197">
    <property type="entry name" value="FAT atypical cadherin 2"/>
    <property type="match status" value="1"/>
</dbReference>
<dbReference type="PANTHER" id="PTHR24026:SF37">
    <property type="entry name" value="PROTOCADHERIN FAT 2"/>
    <property type="match status" value="1"/>
</dbReference>
<dbReference type="GO" id="GO:0005912">
    <property type="term" value="C:adherens junction"/>
    <property type="evidence" value="ECO:0007669"/>
    <property type="project" value="TreeGrafter"/>
</dbReference>
<name>A0A1L8GQT2_XENLA</name>
<feature type="domain" description="Cadherin" evidence="18">
    <location>
        <begin position="2906"/>
        <end position="3010"/>
    </location>
</feature>
<dbReference type="FunFam" id="2.60.40.60:FF:000024">
    <property type="entry name" value="FAT atypical cadherin 3"/>
    <property type="match status" value="1"/>
</dbReference>
<feature type="domain" description="Cadherin" evidence="18">
    <location>
        <begin position="1036"/>
        <end position="1140"/>
    </location>
</feature>
<dbReference type="FunFam" id="2.60.40.60:FF:000061">
    <property type="entry name" value="FAT atypical cadherin 3"/>
    <property type="match status" value="1"/>
</dbReference>
<dbReference type="GO" id="GO:0005509">
    <property type="term" value="F:calcium ion binding"/>
    <property type="evidence" value="ECO:0007669"/>
    <property type="project" value="UniProtKB-UniRule"/>
</dbReference>
<dbReference type="PROSITE" id="PS50268">
    <property type="entry name" value="CADHERIN_2"/>
    <property type="match status" value="32"/>
</dbReference>
<dbReference type="FunFam" id="2.60.40.60:FF:000037">
    <property type="entry name" value="FAT atypical cadherin 1"/>
    <property type="match status" value="1"/>
</dbReference>
<dbReference type="InterPro" id="IPR001791">
    <property type="entry name" value="Laminin_G"/>
</dbReference>
<feature type="domain" description="Cadherin" evidence="18">
    <location>
        <begin position="1354"/>
        <end position="1451"/>
    </location>
</feature>
<evidence type="ECO:0000256" key="12">
    <source>
        <dbReference type="ARBA" id="ARBA00023180"/>
    </source>
</evidence>
<dbReference type="CTD" id="108712587"/>
<evidence type="ECO:0000256" key="8">
    <source>
        <dbReference type="ARBA" id="ARBA00022889"/>
    </source>
</evidence>
<keyword evidence="5" id="KW-0732">Signal</keyword>
<dbReference type="SMART" id="SM00112">
    <property type="entry name" value="CA"/>
    <property type="match status" value="32"/>
</dbReference>
<reference evidence="19" key="1">
    <citation type="submission" date="2024-06" db="UniProtKB">
        <authorList>
            <consortium name="RefSeq"/>
        </authorList>
    </citation>
    <scope>NUCLEOTIDE SEQUENCE [LARGE SCALE GENOMIC DNA]</scope>
    <source>
        <strain evidence="19">J_2021</strain>
    </source>
</reference>
<evidence type="ECO:0000256" key="14">
    <source>
        <dbReference type="PROSITE-ProRule" id="PRU00076"/>
    </source>
</evidence>
<dbReference type="FunFam" id="2.60.40.60:FF:000058">
    <property type="entry name" value="FAT atypical cadherin 3"/>
    <property type="match status" value="1"/>
</dbReference>
<dbReference type="PaxDb" id="8355-A0A1L8GQT2"/>
<dbReference type="CDD" id="cd00110">
    <property type="entry name" value="LamG"/>
    <property type="match status" value="1"/>
</dbReference>
<feature type="domain" description="Cadherin" evidence="18">
    <location>
        <begin position="1663"/>
        <end position="1760"/>
    </location>
</feature>
<dbReference type="Proteomes" id="UP000186698">
    <property type="component" value="Chromosome 3S"/>
</dbReference>
<comment type="caution">
    <text evidence="14">Lacks conserved residue(s) required for the propagation of feature annotation.</text>
</comment>
<dbReference type="Gene3D" id="2.60.120.200">
    <property type="match status" value="1"/>
</dbReference>
<dbReference type="InterPro" id="IPR000742">
    <property type="entry name" value="EGF"/>
</dbReference>
<feature type="domain" description="Laminin G" evidence="16">
    <location>
        <begin position="3763"/>
        <end position="3933"/>
    </location>
</feature>
<evidence type="ECO:0000256" key="13">
    <source>
        <dbReference type="PROSITE-ProRule" id="PRU00043"/>
    </source>
</evidence>
<keyword evidence="6" id="KW-0677">Repeat</keyword>
<dbReference type="FunFam" id="2.60.40.60:FF:000065">
    <property type="entry name" value="FAT atypical cadherin 1"/>
    <property type="match status" value="1"/>
</dbReference>
<feature type="domain" description="Cadherin" evidence="18">
    <location>
        <begin position="1893"/>
        <end position="1979"/>
    </location>
</feature>
<keyword evidence="9" id="KW-1133">Transmembrane helix</keyword>
<dbReference type="FunFam" id="2.60.40.60:FF:000035">
    <property type="entry name" value="Protocadherin Fat 3"/>
    <property type="match status" value="1"/>
</dbReference>
<comment type="subcellular location">
    <subcellularLocation>
        <location evidence="1">Cell membrane</location>
        <topology evidence="1">Single-pass membrane protein</topology>
    </subcellularLocation>
</comment>
<feature type="domain" description="Cadherin" evidence="18">
    <location>
        <begin position="2072"/>
        <end position="2172"/>
    </location>
</feature>
<feature type="domain" description="Cadherin" evidence="18">
    <location>
        <begin position="40"/>
        <end position="154"/>
    </location>
</feature>
<dbReference type="STRING" id="8355.A0A1L8GQT2"/>
<dbReference type="Bgee" id="108712587">
    <property type="expression patterns" value="Expressed in zone of skin and 3 other cell types or tissues"/>
</dbReference>
<evidence type="ECO:0000256" key="15">
    <source>
        <dbReference type="PROSITE-ProRule" id="PRU00122"/>
    </source>
</evidence>
<feature type="domain" description="Cadherin" evidence="18">
    <location>
        <begin position="569"/>
        <end position="717"/>
    </location>
</feature>
<keyword evidence="10" id="KW-0472">Membrane</keyword>
<dbReference type="FunFam" id="2.60.40.60:FF:000052">
    <property type="entry name" value="FAT atypical cadherin 1"/>
    <property type="match status" value="1"/>
</dbReference>
<dbReference type="InterPro" id="IPR013320">
    <property type="entry name" value="ConA-like_dom_sf"/>
</dbReference>
<proteinExistence type="predicted"/>
<dbReference type="SUPFAM" id="SSF49899">
    <property type="entry name" value="Concanavalin A-like lectins/glucanases"/>
    <property type="match status" value="1"/>
</dbReference>
<dbReference type="InterPro" id="IPR020894">
    <property type="entry name" value="Cadherin_CS"/>
</dbReference>
<evidence type="ECO:0000256" key="9">
    <source>
        <dbReference type="ARBA" id="ARBA00022989"/>
    </source>
</evidence>
<feature type="domain" description="Cadherin" evidence="18">
    <location>
        <begin position="3426"/>
        <end position="3530"/>
    </location>
</feature>
<dbReference type="InterPro" id="IPR015919">
    <property type="entry name" value="Cadherin-like_sf"/>
</dbReference>
<dbReference type="FunFam" id="2.60.40.60:FF:000021">
    <property type="entry name" value="FAT atypical cadherin 1"/>
    <property type="match status" value="2"/>
</dbReference>
<protein>
    <submittedName>
        <fullName evidence="20">Protocadherin Fat 2</fullName>
    </submittedName>
</protein>
<dbReference type="InterPro" id="IPR002126">
    <property type="entry name" value="Cadherin-like_dom"/>
</dbReference>
<feature type="domain" description="Cadherin" evidence="18">
    <location>
        <begin position="2484"/>
        <end position="2587"/>
    </location>
</feature>
<evidence type="ECO:0000256" key="3">
    <source>
        <dbReference type="ARBA" id="ARBA00022536"/>
    </source>
</evidence>
<keyword evidence="4" id="KW-0812">Transmembrane</keyword>
<evidence type="ECO:0000256" key="2">
    <source>
        <dbReference type="ARBA" id="ARBA00022475"/>
    </source>
</evidence>
<feature type="domain" description="Cadherin" evidence="18">
    <location>
        <begin position="929"/>
        <end position="1035"/>
    </location>
</feature>
<dbReference type="PRINTS" id="PR00205">
    <property type="entry name" value="CADHERIN"/>
</dbReference>
<evidence type="ECO:0000256" key="7">
    <source>
        <dbReference type="ARBA" id="ARBA00022837"/>
    </source>
</evidence>
<dbReference type="GO" id="GO:0005886">
    <property type="term" value="C:plasma membrane"/>
    <property type="evidence" value="ECO:0000318"/>
    <property type="project" value="GO_Central"/>
</dbReference>
<dbReference type="PROSITE" id="PS00022">
    <property type="entry name" value="EGF_1"/>
    <property type="match status" value="1"/>
</dbReference>
<evidence type="ECO:0000256" key="11">
    <source>
        <dbReference type="ARBA" id="ARBA00023157"/>
    </source>
</evidence>
<accession>A0A1L8GQT2</accession>
<dbReference type="FunFam" id="2.60.40.60:FF:000033">
    <property type="entry name" value="FAT atypical cadherin 1"/>
    <property type="match status" value="1"/>
</dbReference>
<feature type="domain" description="Cadherin" evidence="18">
    <location>
        <begin position="1558"/>
        <end position="1662"/>
    </location>
</feature>
<feature type="domain" description="Cadherin" evidence="18">
    <location>
        <begin position="463"/>
        <end position="568"/>
    </location>
</feature>
<keyword evidence="12" id="KW-0325">Glycoprotein</keyword>
<dbReference type="FunFam" id="2.60.40.60:FF:000194">
    <property type="entry name" value="FAT atypical cadherin 2"/>
    <property type="match status" value="1"/>
</dbReference>
<dbReference type="GO" id="GO:0007155">
    <property type="term" value="P:cell adhesion"/>
    <property type="evidence" value="ECO:0000318"/>
    <property type="project" value="GO_Central"/>
</dbReference>
<dbReference type="OrthoDB" id="6252479at2759"/>
<keyword evidence="19" id="KW-1185">Reference proteome</keyword>
<keyword evidence="7 13" id="KW-0106">Calcium</keyword>
<dbReference type="FunFam" id="2.60.40.60:FF:000064">
    <property type="entry name" value="FAT atypical cadherin 1"/>
    <property type="match status" value="1"/>
</dbReference>
<dbReference type="FunFam" id="2.60.40.60:FF:000084">
    <property type="entry name" value="FAT atypical cadherin 3"/>
    <property type="match status" value="1"/>
</dbReference>
<dbReference type="SMART" id="SM00282">
    <property type="entry name" value="LamG"/>
    <property type="match status" value="1"/>
</dbReference>
<dbReference type="FunFam" id="2.60.40.60:FF:000059">
    <property type="entry name" value="FAT atypical cadherin 3"/>
    <property type="match status" value="1"/>
</dbReference>
<feature type="domain" description="Cadherin" evidence="18">
    <location>
        <begin position="2382"/>
        <end position="2483"/>
    </location>
</feature>
<feature type="domain" description="Cadherin" evidence="18">
    <location>
        <begin position="824"/>
        <end position="932"/>
    </location>
</feature>
<feature type="domain" description="Cadherin" evidence="18">
    <location>
        <begin position="1452"/>
        <end position="1557"/>
    </location>
</feature>
<feature type="domain" description="Cadherin" evidence="18">
    <location>
        <begin position="1141"/>
        <end position="1246"/>
    </location>
</feature>
<dbReference type="PROSITE" id="PS50026">
    <property type="entry name" value="EGF_3"/>
    <property type="match status" value="1"/>
</dbReference>
<dbReference type="Gene3D" id="2.60.40.60">
    <property type="entry name" value="Cadherins"/>
    <property type="match status" value="33"/>
</dbReference>
<dbReference type="Pfam" id="PF00028">
    <property type="entry name" value="Cadherin"/>
    <property type="match status" value="26"/>
</dbReference>
<feature type="domain" description="Cadherin" evidence="18">
    <location>
        <begin position="3011"/>
        <end position="3112"/>
    </location>
</feature>
<dbReference type="FunFam" id="2.60.40.60:FF:000066">
    <property type="entry name" value="FAT atypical cadherin 1"/>
    <property type="match status" value="1"/>
</dbReference>
<dbReference type="FunFam" id="2.60.40.60:FF:000275">
    <property type="entry name" value="Si:dkey-30k22.7"/>
    <property type="match status" value="1"/>
</dbReference>
<feature type="disulfide bond" evidence="14">
    <location>
        <begin position="3996"/>
        <end position="4005"/>
    </location>
</feature>
<dbReference type="OMA" id="QRRENCT"/>
<dbReference type="Xenbase" id="XB-GENE-17338961">
    <property type="gene designation" value="fat2.S"/>
</dbReference>
<dbReference type="FunFam" id="2.60.40.60:FF:000080">
    <property type="entry name" value="FAT atypical cadherin 1"/>
    <property type="match status" value="1"/>
</dbReference>
<dbReference type="FunFam" id="2.60.40.60:FF:000071">
    <property type="entry name" value="FAT atypical cadherin 1"/>
    <property type="match status" value="1"/>
</dbReference>
<dbReference type="KEGG" id="xla:108712587"/>
<dbReference type="FunFam" id="2.60.40.60:FF:000039">
    <property type="entry name" value="FAT atypical cadherin 3"/>
    <property type="match status" value="1"/>
</dbReference>
<feature type="domain" description="Cadherin" evidence="18">
    <location>
        <begin position="3531"/>
        <end position="3618"/>
    </location>
</feature>
<dbReference type="GeneID" id="108712587"/>
<dbReference type="AGR" id="Xenbase:XB-GENE-17338961"/>
<feature type="domain" description="Cadherin" evidence="18">
    <location>
        <begin position="2274"/>
        <end position="2381"/>
    </location>
</feature>
<evidence type="ECO:0000256" key="10">
    <source>
        <dbReference type="ARBA" id="ARBA00023136"/>
    </source>
</evidence>
<feature type="domain" description="EGF-like" evidence="17">
    <location>
        <begin position="3970"/>
        <end position="4006"/>
    </location>
</feature>
<dbReference type="FunFam" id="2.60.40.60:FF:000032">
    <property type="entry name" value="FAT atypical cadherin 1"/>
    <property type="match status" value="1"/>
</dbReference>
<dbReference type="CDD" id="cd11304">
    <property type="entry name" value="Cadherin_repeat"/>
    <property type="match status" value="33"/>
</dbReference>
<feature type="domain" description="Cadherin" evidence="18">
    <location>
        <begin position="719"/>
        <end position="823"/>
    </location>
</feature>
<feature type="domain" description="Cadherin" evidence="18">
    <location>
        <begin position="1247"/>
        <end position="1352"/>
    </location>
</feature>
<evidence type="ECO:0000313" key="20">
    <source>
        <dbReference type="RefSeq" id="XP_018110347.1"/>
    </source>
</evidence>
<keyword evidence="2" id="KW-1003">Cell membrane</keyword>
<dbReference type="GO" id="GO:0007156">
    <property type="term" value="P:homophilic cell adhesion via plasma membrane adhesion molecules"/>
    <property type="evidence" value="ECO:0007669"/>
    <property type="project" value="InterPro"/>
</dbReference>
<dbReference type="FunFam" id="2.60.40.60:FF:000051">
    <property type="entry name" value="FAT atypical cadherin 1"/>
    <property type="match status" value="1"/>
</dbReference>
<dbReference type="SUPFAM" id="SSF49313">
    <property type="entry name" value="Cadherin-like"/>
    <property type="match status" value="33"/>
</dbReference>
<dbReference type="FunFam" id="2.60.40.60:FF:000116">
    <property type="entry name" value="Dachsous cadherin-related 2"/>
    <property type="match status" value="1"/>
</dbReference>
<sequence>MHTIMGFTSRGVLLLVILLQYYSVCQESPRNEDLPLFNFTQSVYHATIYENSAPKTYVVSKVKMGIYLKDLQWTIKYRIVSGDATGLFKTEDVVVGDFCFLRIRIRSGNSALLNREDKDNYQLIVHASEKSLLYEARIKVIIQVLDINDLKPLLSKSAYQFKVKEDAALKTVVGKISATDADLGQNAMFFYTFSTNTPFFCIHPTSGIVMLTGRLNATEKSRHSLQILVVDRMKKISFGDGFGNIASLEVLVEPAVKKTPFIASITTTMPDSSDRLLYATIIMDQTHSECSVDSLEIVAGDPLNYFKVVRSYVGKNEFTIVSTAQINWIQNQQGFNLSLRARDKSKPPIYSPVETIYIPPWRYALARFEQELYKVQISECAPPGSPVILVKMIPAIPTVDYRFKAPTDAFKIFSKTGLIVTNSRMDVKDQSQFQLEVIALHGTISSTVIVDLIDCNNHAPVFTKSSYHGTFNENIPVGSRIFQVGATDADVGNNGNITYTLVSPKNAPFEINQFTGVITNTRMLDYELTQRWYRLRVWASDWGSPFRQQSEVFISLILNNLNDNSPMFERVNCSVHIPRDISVGEKVVALSAVDIDELQNIQYEIVSGNEQQKFKIDPSSGVITVRDAFYGLSDRHSSVYSLIVTANDGENYALPTAVNITLSSEGLSVSVKCEDTGVVNKIAATIIDSLDRHSQDQSQEEDTPFNTYLINSCTPQFNDDFPVSIDVAEDTPVNSFIIQLSANDTDTGLNGHLVYVISDGNDDGCFVLDMETGKLMVSSSLDRESTSSYILNATVYDLGVPQKSSWKILAVNLLDANDNAPIFPSSGYCVAIPEDSKIGTSVLKVRADDLDIEDNGKVIYSLLTPTDTFGIDGHTGEITVNGTLDRETLTSYKLKIEARDQPIKGRQLFSVTDVVVSLEDVNDNIPLCRPLTANVKAPEDIPLGTTLYFIEALDVDIGRNGEVSYSLINEENGIFQVDKLTGALTLHKELDFEKRSFYNLTVRATDAGNPFPHSSVCHVELEVLDVNENLHTPFFQSFVFLGSVQENSPPGTQVLSITASDEDKGKDGEIRYSIRDGSDLSTFSINEETGAIRTEAPLDRESVSHYWLSVYATDLGSIPLTSVAEVYIEVIDINDNIPQLSQAVFYASITENSPPDVSVLQLDANDFDSVSAGKISFQFSNGNSQGFFALNPSTGLISTTTKQLDRENKEEHILEVTVSDNGMPPLQSTSRVVIEVLDVNDNPPMFPQKLFTVQLPEWPLLSVHAPVYRLAAMDRDKGVNAKVIYSIIESPGDMFTIQPSTGVISSKGPFPAGEYTILTVKAADSGSPARSSTVRLHIEWIPKPEPSEEPLAFDEPHYSFQVMETDPVNHMVGFIGTESNNNQVWFQITGGDDELDFDIDKTTGGLVIAQPLQASKKSNYILTVEVTDGSNSVSTQVYIDVVPYNRYRPQFLKSHYEVQVSEDVPLGDEILKITATDKDSGNKLIFTLQGSADPRSSKMFRLDPSGGILFTAEALNYETIPIHILTIMVRDQEIPIKRNFVRVTIQVQDSNDHPPCFIRSMYEVNLPNSTPITTEVVQARATDLDQGINAKIRYSILSGNTEGYFAIDSTSGVISVAKSLEHPSKNQFTMTVVALDQGTPQFQDTTTVNVYIKPSDASPPKFVSAEYVVEISELMPIGSFVAMVSATSWSSINYEIRDGNTEGAFYINCYSGIISTMIKLDFETTSSYQLKVRGNSSLGFYSETTVFIYIIDENDNAPVFARIMYTGQISEDAVVGSMVTNVDLTPLIIQASDNDSESNALLAYQILDPEVLKYFQIDPNMGTISTTAEVDYELTKEFHFIVHVHDEGLPSLFASTPAKVTIQVYDVNDSPPRFLRDTYELNLYLPAYQSMEILHVEAKDDDSMVTYSISEGNEDNLFLVEQSTGLLTLNDPSLLNAYCEFTVKASDGLYYDTALVKINVTEKQDSTLKFDQNYKAQVFENDAQVQVLTVVDVVGIHLNEPLYFSVLTYTNYFQISRSSGVLQTKGLGFDREVQEKFDVVIEVQDSRNPPRVSQTTVEVKVEDVNDNPPEFINTPYYIIAEDGLEPGDVIFQVTAVDKDSGRNSKLTYWLAEEYKYFRIDPNLGDIVLKQPFDFEALNQYIVTVGVIDHGQPPLKAEEEVVIILRNKSHPIFQSLYYKVTVPENIPVYTPILHIQARSPEGFRVIYNIVENEALFLFNVDFKTGALSIAGPLDYETKTKHTLTVRATDTALGLYSESRVSIEVEDVNDHAPVFSKLVYFSHVMEKLPPHRPVIRVVAIDQDSGQNQQVSYHILGNNTDNALEFFHIDSKTGEITTAQELDYELRHQFQFKVRAVDNGNPPLHADAVVIVNVSDVNDNPPEFIQPQYEANVSELAHCGHIIIKVQALDKDSIDTSKLEYLIQSGNNHRHFTINRTSGVISRSNLCKNSLNLSYYLLVSASDGVFRASVPVYINVNHANKHSPSFQQDMYEVELAENADPGTGVIEVVAVDPDDGPYGIVQYTIINKLASEKFSIDNKGHIATLAKLDRENSTERVIAIKIMGKDGGGRAAFCTVKIILTDENDNPPLFKAMEYTLSVQSNLNKGTPVIKVVAFDADEGLNADVTYSLDSSDKDLFQINPTSGVITAKESLLGLENQAISFIAIAKDGAPPHWSSLVPVHLQIVSTEVPLPRFSEPLYSFSASEDLPMGSEVGLVKALAVEPIIYSLVEGTTPESNKDGVFSLNKHTGALIMKKGVDHEKTKWYLIDVQANCSHQGKELLSLVPVSIQVKDINDNQPIFEADLYKASMAENMPPGSTVIQVTAIDQDTGSDGMVTYSLKAVSAEIQQFFTIDSDNGWITTLKELDCEKQDVYRFYVVASDQGRKIQLSSEALVELTVTDDNDNPPYFTSQIYKGSVTENSEPGQVVTTFKIWDNDISESNRKVTCYITDGDSLGQFSIDKAGDQWVIKTKKPLDREQEEKHLLQVTASDGKFQATVGVEIIVLDINDNSPVCLQMLYTATISEDAPPGLFITKISAKDSDVENNAQLSYALYGLGDNLFRLDPNTGELTSLAPLDREQRSSYKLVAKATDGGGLSCQVDVILNLKDVNDNSPVFSMDHYSVTVFDNTTVKTPIVVVSARDPDEGLNAEVLYALPNSANGLFSIEEATGIIRLERPLEDMEDTVIDLKACASDRGSPHPLSTCTAINVFVASLSRSVFGSPEKMIDVAEDKAVGSELLNLSDLTQSREEIIGIKYEILNGNERGIFRLATDTGRLYLNNHLDFEMDHQYYLSVEATSDDFPPLSDVTVVIINVSDVNDHEPIFRQEEYDAEIREDSVVGDFVLAVSAFDEDGPHNNRITYAIMKGDPLGHFSIHPERGEIRVLSLLDREQRSIYSLVVRATDNGRPAHFNEVPARVYLSDVNDNPPVFSQSSYSLVIQDGASIGTTLVKLSATDNDSPKNGPPFHFRIIGGNEGNVFKMSPDGVLSTIAVPNRVTKEKYLLEIQATDNGIPHLSSSTFISIQVVDQSRYSPVVLPLEILITTSEQVFHGSVLGKLHATDQDPHDTLVYSLAAEEIRKGQFSVGHADGKIMALESLHQGHYNLNVTVSDGTFSTSAPVHIYVWCFSKEDLKLSLVLRFKDVSPEEFIGDHWRSLQRFIGNLLKVDRQQIQMASLQKDEEASYVDLLMLAGVGQSSATNPLILAEKLSRSAHDLSQSLGLQVEKMFHLPCQDLQCQNRTCQESIHLDPTVLSSYSTARLSVITPRHTLQQACTCNGPAVMFDRSSFVQHIIEIGWNWKIEFRLKTQQSDSVLVFANGSATFELKLHNGALHFKQQCIDNIMQELVSEVQLNDGYWHNVLLEVTGPFIQLRLDGNDTRQSIEPCPAQSSLLNLFIGGVIQESGYVSNGFKGCLDDISINGKTLSNLGQPVSSNSIVPCCEQHGACTKDPCPSDKICAEMANGGYSCLSHSLFADQGTDPCKSSQCLHSRACTPLSNGYTCSCPPVHTGDRCESEMNGCLDPSCQAKDGCNHSSACNCTDPNQGGHCTESVTPTTNSRYVLVSGPQEIVEILGGLLAVLFLVGLFVVFRKRICQRNVNHKPAPQEDPDLKHHLSRDIGLGTPVPPMELNILSPSGRTQLDAEGQPRRQPIPELLTFCKPQVGREPAVCSVAPNLPPAPPSSSDNESIAKNHWDCEDSSTGDNPYWPRSYSPADGQGFKAYDSVQNKYARSQHSSAPPVPPLPKGTESENLYGGFPFPLESNNKRAPIPACYSNSTLDDFLPQPAPCLDQYTAISYYPSQLHKSEGLSQKSDDGYRCLSVRLSVAQPSYANCSPPPMPPLNYQAANMAESDYGSSEEVMF</sequence>
<dbReference type="FunFam" id="2.60.40.60:FF:000026">
    <property type="entry name" value="FAT atypical cadherin 1"/>
    <property type="match status" value="2"/>
</dbReference>
<feature type="domain" description="Cadherin" evidence="18">
    <location>
        <begin position="1970"/>
        <end position="2071"/>
    </location>
</feature>
<evidence type="ECO:0000313" key="21">
    <source>
        <dbReference type="Xenbase" id="XB-GENE-17338961"/>
    </source>
</evidence>
<gene>
    <name evidence="20 21" type="primary">fat2.S</name>
</gene>
<feature type="domain" description="Cadherin" evidence="18">
    <location>
        <begin position="369"/>
        <end position="462"/>
    </location>
</feature>
<reference evidence="20" key="2">
    <citation type="submission" date="2025-08" db="UniProtKB">
        <authorList>
            <consortium name="RefSeq"/>
        </authorList>
    </citation>
    <scope>IDENTIFICATION</scope>
    <source>
        <strain evidence="20">J_2021</strain>
        <tissue evidence="20">Erythrocytes</tissue>
    </source>
</reference>
<keyword evidence="8" id="KW-0130">Cell adhesion</keyword>
<keyword evidence="11 14" id="KW-1015">Disulfide bond</keyword>
<dbReference type="PROSITE" id="PS50025">
    <property type="entry name" value="LAM_G_DOMAIN"/>
    <property type="match status" value="1"/>
</dbReference>
<dbReference type="Gene3D" id="2.10.25.10">
    <property type="entry name" value="Laminin"/>
    <property type="match status" value="1"/>
</dbReference>
<evidence type="ECO:0000313" key="19">
    <source>
        <dbReference type="Proteomes" id="UP000186698"/>
    </source>
</evidence>
<organism evidence="19 20">
    <name type="scientific">Xenopus laevis</name>
    <name type="common">African clawed frog</name>
    <dbReference type="NCBI Taxonomy" id="8355"/>
    <lineage>
        <taxon>Eukaryota</taxon>
        <taxon>Metazoa</taxon>
        <taxon>Chordata</taxon>
        <taxon>Craniata</taxon>
        <taxon>Vertebrata</taxon>
        <taxon>Euteleostomi</taxon>
        <taxon>Amphibia</taxon>
        <taxon>Batrachia</taxon>
        <taxon>Anura</taxon>
        <taxon>Pipoidea</taxon>
        <taxon>Pipidae</taxon>
        <taxon>Xenopodinae</taxon>
        <taxon>Xenopus</taxon>
        <taxon>Xenopus</taxon>
    </lineage>
</organism>
<feature type="domain" description="Cadherin" evidence="18">
    <location>
        <begin position="1761"/>
        <end position="1874"/>
    </location>
</feature>
<keyword evidence="3 14" id="KW-0245">EGF-like domain</keyword>
<dbReference type="GO" id="GO:0050839">
    <property type="term" value="F:cell adhesion molecule binding"/>
    <property type="evidence" value="ECO:0000318"/>
    <property type="project" value="GO_Central"/>
</dbReference>